<dbReference type="SMART" id="SM00368">
    <property type="entry name" value="LRR_RI"/>
    <property type="match status" value="2"/>
</dbReference>
<reference evidence="3" key="3">
    <citation type="submission" date="2025-09" db="UniProtKB">
        <authorList>
            <consortium name="Ensembl"/>
        </authorList>
    </citation>
    <scope>IDENTIFICATION</scope>
    <source>
        <strain evidence="3">Hd-rR</strain>
    </source>
</reference>
<dbReference type="Bgee" id="ENSORLG00000024969">
    <property type="expression patterns" value="Expressed in intestine and 8 other cell types or tissues"/>
</dbReference>
<dbReference type="SUPFAM" id="SSF52047">
    <property type="entry name" value="RNI-like"/>
    <property type="match status" value="1"/>
</dbReference>
<evidence type="ECO:0000313" key="3">
    <source>
        <dbReference type="Ensembl" id="ENSORLP00000000441.2"/>
    </source>
</evidence>
<evidence type="ECO:0000313" key="4">
    <source>
        <dbReference type="Proteomes" id="UP000001038"/>
    </source>
</evidence>
<dbReference type="Proteomes" id="UP000001038">
    <property type="component" value="Chromosome 2"/>
</dbReference>
<dbReference type="InParanoid" id="H2L3W1"/>
<dbReference type="Gene3D" id="3.80.10.10">
    <property type="entry name" value="Ribonuclease Inhibitor"/>
    <property type="match status" value="1"/>
</dbReference>
<dbReference type="PANTHER" id="PTHR24106">
    <property type="entry name" value="NACHT, LRR AND CARD DOMAINS-CONTAINING"/>
    <property type="match status" value="1"/>
</dbReference>
<dbReference type="HOGENOM" id="CLU_1942985_0_0_1"/>
<dbReference type="AlphaFoldDB" id="H2L3W1"/>
<protein>
    <submittedName>
        <fullName evidence="3">Uncharacterized protein</fullName>
    </submittedName>
</protein>
<name>H2L3W1_ORYLA</name>
<dbReference type="GeneTree" id="ENSGT01140000283133"/>
<sequence length="108" mass="12015">TKNPLNPLKPQKCKLEELDCRLSEIGCEALGSALKTNPSNLAELDLSENNLPDSGVLHLCGFLESPDCRLQTLRSDSMFQLCSDQYDDKVLLTLNCRHEALHFLSALI</sequence>
<keyword evidence="2" id="KW-0677">Repeat</keyword>
<dbReference type="Ensembl" id="ENSORLT00000000441.2">
    <property type="protein sequence ID" value="ENSORLP00000000441.2"/>
    <property type="gene ID" value="ENSORLG00000024969.1"/>
</dbReference>
<dbReference type="InterPro" id="IPR032675">
    <property type="entry name" value="LRR_dom_sf"/>
</dbReference>
<evidence type="ECO:0000256" key="1">
    <source>
        <dbReference type="ARBA" id="ARBA00022614"/>
    </source>
</evidence>
<reference evidence="3 4" key="1">
    <citation type="journal article" date="2007" name="Nature">
        <title>The medaka draft genome and insights into vertebrate genome evolution.</title>
        <authorList>
            <person name="Kasahara M."/>
            <person name="Naruse K."/>
            <person name="Sasaki S."/>
            <person name="Nakatani Y."/>
            <person name="Qu W."/>
            <person name="Ahsan B."/>
            <person name="Yamada T."/>
            <person name="Nagayasu Y."/>
            <person name="Doi K."/>
            <person name="Kasai Y."/>
            <person name="Jindo T."/>
            <person name="Kobayashi D."/>
            <person name="Shimada A."/>
            <person name="Toyoda A."/>
            <person name="Kuroki Y."/>
            <person name="Fujiyama A."/>
            <person name="Sasaki T."/>
            <person name="Shimizu A."/>
            <person name="Asakawa S."/>
            <person name="Shimizu N."/>
            <person name="Hashimoto S."/>
            <person name="Yang J."/>
            <person name="Lee Y."/>
            <person name="Matsushima K."/>
            <person name="Sugano S."/>
            <person name="Sakaizumi M."/>
            <person name="Narita T."/>
            <person name="Ohishi K."/>
            <person name="Haga S."/>
            <person name="Ohta F."/>
            <person name="Nomoto H."/>
            <person name="Nogata K."/>
            <person name="Morishita T."/>
            <person name="Endo T."/>
            <person name="Shin-I T."/>
            <person name="Takeda H."/>
            <person name="Morishita S."/>
            <person name="Kohara Y."/>
        </authorList>
    </citation>
    <scope>NUCLEOTIDE SEQUENCE [LARGE SCALE GENOMIC DNA]</scope>
    <source>
        <strain evidence="3 4">Hd-rR</strain>
    </source>
</reference>
<accession>H2L3W1</accession>
<dbReference type="InterPro" id="IPR051261">
    <property type="entry name" value="NLR"/>
</dbReference>
<organism evidence="3 4">
    <name type="scientific">Oryzias latipes</name>
    <name type="common">Japanese rice fish</name>
    <name type="synonym">Japanese killifish</name>
    <dbReference type="NCBI Taxonomy" id="8090"/>
    <lineage>
        <taxon>Eukaryota</taxon>
        <taxon>Metazoa</taxon>
        <taxon>Chordata</taxon>
        <taxon>Craniata</taxon>
        <taxon>Vertebrata</taxon>
        <taxon>Euteleostomi</taxon>
        <taxon>Actinopterygii</taxon>
        <taxon>Neopterygii</taxon>
        <taxon>Teleostei</taxon>
        <taxon>Neoteleostei</taxon>
        <taxon>Acanthomorphata</taxon>
        <taxon>Ovalentaria</taxon>
        <taxon>Atherinomorphae</taxon>
        <taxon>Beloniformes</taxon>
        <taxon>Adrianichthyidae</taxon>
        <taxon>Oryziinae</taxon>
        <taxon>Oryzias</taxon>
    </lineage>
</organism>
<proteinExistence type="predicted"/>
<keyword evidence="4" id="KW-1185">Reference proteome</keyword>
<reference evidence="3" key="2">
    <citation type="submission" date="2025-08" db="UniProtKB">
        <authorList>
            <consortium name="Ensembl"/>
        </authorList>
    </citation>
    <scope>IDENTIFICATION</scope>
    <source>
        <strain evidence="3">Hd-rR</strain>
    </source>
</reference>
<evidence type="ECO:0000256" key="2">
    <source>
        <dbReference type="ARBA" id="ARBA00022737"/>
    </source>
</evidence>
<keyword evidence="1" id="KW-0433">Leucine-rich repeat</keyword>